<evidence type="ECO:0000313" key="1">
    <source>
        <dbReference type="EMBL" id="EPE01988.1"/>
    </source>
</evidence>
<dbReference type="HOGENOM" id="CLU_1569883_0_0_4"/>
<reference evidence="1 2" key="1">
    <citation type="submission" date="2013-04" db="EMBL/GenBank/DDBJ databases">
        <title>The Genome Sequence of Sutterella wadsworthensis HGA0223.</title>
        <authorList>
            <consortium name="The Broad Institute Genomics Platform"/>
            <person name="Earl A."/>
            <person name="Ward D."/>
            <person name="Feldgarden M."/>
            <person name="Gevers D."/>
            <person name="Schmidt T.M."/>
            <person name="Dover J."/>
            <person name="Dai D."/>
            <person name="Walker B."/>
            <person name="Young S."/>
            <person name="Zeng Q."/>
            <person name="Gargeya S."/>
            <person name="Fitzgerald M."/>
            <person name="Haas B."/>
            <person name="Abouelleil A."/>
            <person name="Allen A.W."/>
            <person name="Alvarado L."/>
            <person name="Arachchi H.M."/>
            <person name="Berlin A.M."/>
            <person name="Chapman S.B."/>
            <person name="Gainer-Dewar J."/>
            <person name="Goldberg J."/>
            <person name="Griggs A."/>
            <person name="Gujja S."/>
            <person name="Hansen M."/>
            <person name="Howarth C."/>
            <person name="Imamovic A."/>
            <person name="Ireland A."/>
            <person name="Larimer J."/>
            <person name="McCowan C."/>
            <person name="Murphy C."/>
            <person name="Pearson M."/>
            <person name="Poon T.W."/>
            <person name="Priest M."/>
            <person name="Roberts A."/>
            <person name="Saif S."/>
            <person name="Shea T."/>
            <person name="Sisk P."/>
            <person name="Sykes S."/>
            <person name="Wortman J."/>
            <person name="Nusbaum C."/>
            <person name="Birren B."/>
        </authorList>
    </citation>
    <scope>NUCLEOTIDE SEQUENCE [LARGE SCALE GENOMIC DNA]</scope>
    <source>
        <strain evidence="1 2">HGA0223</strain>
    </source>
</reference>
<dbReference type="Proteomes" id="UP000014400">
    <property type="component" value="Unassembled WGS sequence"/>
</dbReference>
<dbReference type="RefSeq" id="WP_016473662.1">
    <property type="nucleotide sequence ID" value="NZ_KE150480.1"/>
</dbReference>
<dbReference type="AlphaFoldDB" id="S3C6Z1"/>
<accession>S3C6Z1</accession>
<gene>
    <name evidence="1" type="ORF">HMPREF1476_00224</name>
</gene>
<organism evidence="1 2">
    <name type="scientific">Sutterella wadsworthensis HGA0223</name>
    <dbReference type="NCBI Taxonomy" id="1203554"/>
    <lineage>
        <taxon>Bacteria</taxon>
        <taxon>Pseudomonadati</taxon>
        <taxon>Pseudomonadota</taxon>
        <taxon>Betaproteobacteria</taxon>
        <taxon>Burkholderiales</taxon>
        <taxon>Sutterellaceae</taxon>
        <taxon>Sutterella</taxon>
    </lineage>
</organism>
<keyword evidence="2" id="KW-1185">Reference proteome</keyword>
<sequence>MTDLIDNSNFIIAQIKERAANTPRIVSPRSRRFTKEFREIIKDAINADIPLPRIAEILSVSVTHLKRVRDEMHGIPRSDRGEHSPRETWKSSFRKIRELIQSSHTNTVLEDFGRYTITCYDDRGLQIARLLVDMPKEGNETLVCLISEHGKKEFFFTYPAVKKFFEDYVS</sequence>
<evidence type="ECO:0000313" key="2">
    <source>
        <dbReference type="Proteomes" id="UP000014400"/>
    </source>
</evidence>
<dbReference type="PATRIC" id="fig|1203554.3.peg.208"/>
<dbReference type="STRING" id="1203554.HMPREF1476_00224"/>
<protein>
    <submittedName>
        <fullName evidence="1">Uncharacterized protein</fullName>
    </submittedName>
</protein>
<proteinExistence type="predicted"/>
<name>S3C6Z1_9BURK</name>
<dbReference type="EMBL" id="ATCF01000004">
    <property type="protein sequence ID" value="EPE01988.1"/>
    <property type="molecule type" value="Genomic_DNA"/>
</dbReference>
<comment type="caution">
    <text evidence="1">The sequence shown here is derived from an EMBL/GenBank/DDBJ whole genome shotgun (WGS) entry which is preliminary data.</text>
</comment>